<feature type="compositionally biased region" description="Basic and acidic residues" evidence="2">
    <location>
        <begin position="425"/>
        <end position="435"/>
    </location>
</feature>
<evidence type="ECO:0000313" key="5">
    <source>
        <dbReference type="Proteomes" id="UP001148838"/>
    </source>
</evidence>
<dbReference type="InterPro" id="IPR042509">
    <property type="entry name" value="ZCCHC3"/>
</dbReference>
<dbReference type="PANTHER" id="PTHR22639">
    <property type="entry name" value="GAG-RELATED PROTEIN"/>
    <property type="match status" value="1"/>
</dbReference>
<evidence type="ECO:0000313" key="4">
    <source>
        <dbReference type="EMBL" id="KAJ4449876.1"/>
    </source>
</evidence>
<keyword evidence="1" id="KW-0862">Zinc</keyword>
<reference evidence="4 5" key="1">
    <citation type="journal article" date="2022" name="Allergy">
        <title>Genome assembly and annotation of Periplaneta americana reveal a comprehensive cockroach allergen profile.</title>
        <authorList>
            <person name="Wang L."/>
            <person name="Xiong Q."/>
            <person name="Saelim N."/>
            <person name="Wang L."/>
            <person name="Nong W."/>
            <person name="Wan A.T."/>
            <person name="Shi M."/>
            <person name="Liu X."/>
            <person name="Cao Q."/>
            <person name="Hui J.H.L."/>
            <person name="Sookrung N."/>
            <person name="Leung T.F."/>
            <person name="Tungtrongchitr A."/>
            <person name="Tsui S.K.W."/>
        </authorList>
    </citation>
    <scope>NUCLEOTIDE SEQUENCE [LARGE SCALE GENOMIC DNA]</scope>
    <source>
        <strain evidence="4">PWHHKU_190912</strain>
    </source>
</reference>
<proteinExistence type="predicted"/>
<feature type="region of interest" description="Disordered" evidence="2">
    <location>
        <begin position="425"/>
        <end position="567"/>
    </location>
</feature>
<dbReference type="PANTHER" id="PTHR22639:SF3">
    <property type="entry name" value="ZINC FINGER CCHC DOMAIN-CONTAINING PROTEIN 3"/>
    <property type="match status" value="1"/>
</dbReference>
<feature type="domain" description="CCHC-type" evidence="3">
    <location>
        <begin position="319"/>
        <end position="334"/>
    </location>
</feature>
<feature type="compositionally biased region" description="Polar residues" evidence="2">
    <location>
        <begin position="529"/>
        <end position="552"/>
    </location>
</feature>
<name>A0ABQ8TT47_PERAM</name>
<dbReference type="EMBL" id="JAJSOF020000003">
    <property type="protein sequence ID" value="KAJ4449876.1"/>
    <property type="molecule type" value="Genomic_DNA"/>
</dbReference>
<protein>
    <recommendedName>
        <fullName evidence="3">CCHC-type domain-containing protein</fullName>
    </recommendedName>
</protein>
<keyword evidence="1" id="KW-0863">Zinc-finger</keyword>
<comment type="caution">
    <text evidence="4">The sequence shown here is derived from an EMBL/GenBank/DDBJ whole genome shotgun (WGS) entry which is preliminary data.</text>
</comment>
<dbReference type="Proteomes" id="UP001148838">
    <property type="component" value="Unassembled WGS sequence"/>
</dbReference>
<sequence length="567" mass="64481">MKGQTRRWREFEEVRREDRTLRHGQVFLSPCGNADRASRAAVVSTEHARASVAYPRKRDSTIVHRSCWRVCSITLCLLLDGAFDVAPNTLYPFQRVLTTTALDLGFSEPTHATFEVRGPPRTNPDYTRDSEWFLWLRGVQTSHLAVIEPLTISRVVQICERRASHLATRMRRFRKTKALVRELDLQAIQLVSEQNAVYLKFTSSSVYKNYLRKHEGSTNIKLQNGEIVAVTITSGDDDMTTVRVFIIPPEVPNDRITNILMNYGKVQSIVNEKWTHNYRFAIDTGIRIVHMSVEKPIPSSLIIANYEAYVTYVGQEETCYQCGSVSHVRSHCPQRIFRQPVTVVPRQKLTFSDILQSRRSTDEIFGNHIENEPHGQTNAPLPTTSTVNKTNDLETLISQQERLSDSHRDIAADCTEVADKIDIHRNTQPNIHDEVTNIQNESETDSVDENDIVLVTENSSIGNEDETPDNKRRKKEHSEQTSKQTKSSSQETRDRLNVISPHGISEIHNPQPMIQDTGAAPSEDEGRIPSSQSDCIQDPRPQTLTATNNNMWSDEMEVVNLNQGNRK</sequence>
<keyword evidence="1" id="KW-0479">Metal-binding</keyword>
<evidence type="ECO:0000256" key="1">
    <source>
        <dbReference type="PROSITE-ProRule" id="PRU00047"/>
    </source>
</evidence>
<feature type="compositionally biased region" description="Acidic residues" evidence="2">
    <location>
        <begin position="442"/>
        <end position="451"/>
    </location>
</feature>
<feature type="compositionally biased region" description="Low complexity" evidence="2">
    <location>
        <begin position="481"/>
        <end position="490"/>
    </location>
</feature>
<dbReference type="PROSITE" id="PS50158">
    <property type="entry name" value="ZF_CCHC"/>
    <property type="match status" value="1"/>
</dbReference>
<accession>A0ABQ8TT47</accession>
<dbReference type="InterPro" id="IPR001878">
    <property type="entry name" value="Znf_CCHC"/>
</dbReference>
<evidence type="ECO:0000259" key="3">
    <source>
        <dbReference type="PROSITE" id="PS50158"/>
    </source>
</evidence>
<keyword evidence="5" id="KW-1185">Reference proteome</keyword>
<evidence type="ECO:0000256" key="2">
    <source>
        <dbReference type="SAM" id="MobiDB-lite"/>
    </source>
</evidence>
<organism evidence="4 5">
    <name type="scientific">Periplaneta americana</name>
    <name type="common">American cockroach</name>
    <name type="synonym">Blatta americana</name>
    <dbReference type="NCBI Taxonomy" id="6978"/>
    <lineage>
        <taxon>Eukaryota</taxon>
        <taxon>Metazoa</taxon>
        <taxon>Ecdysozoa</taxon>
        <taxon>Arthropoda</taxon>
        <taxon>Hexapoda</taxon>
        <taxon>Insecta</taxon>
        <taxon>Pterygota</taxon>
        <taxon>Neoptera</taxon>
        <taxon>Polyneoptera</taxon>
        <taxon>Dictyoptera</taxon>
        <taxon>Blattodea</taxon>
        <taxon>Blattoidea</taxon>
        <taxon>Blattidae</taxon>
        <taxon>Blattinae</taxon>
        <taxon>Periplaneta</taxon>
    </lineage>
</organism>
<gene>
    <name evidence="4" type="ORF">ANN_01282</name>
</gene>